<comment type="pathway">
    <text evidence="2">Porphyrin-containing compound metabolism.</text>
</comment>
<dbReference type="Gene3D" id="3.30.70.3460">
    <property type="match status" value="2"/>
</dbReference>
<dbReference type="EC" id="4.1.1.111" evidence="4"/>
<keyword evidence="9" id="KW-0238">DNA-binding</keyword>
<dbReference type="RefSeq" id="WP_085276511.1">
    <property type="nucleotide sequence ID" value="NZ_FXAG01000011.1"/>
</dbReference>
<feature type="domain" description="Siroheme decarboxylase NirL-like HTH" evidence="8">
    <location>
        <begin position="175"/>
        <end position="221"/>
    </location>
</feature>
<feature type="domain" description="Siroheme decarboxylase AsnC-like ligand binding" evidence="7">
    <location>
        <begin position="232"/>
        <end position="319"/>
    </location>
</feature>
<dbReference type="PANTHER" id="PTHR43413">
    <property type="entry name" value="TRANSCRIPTIONAL REGULATOR, ASNC FAMILY"/>
    <property type="match status" value="1"/>
</dbReference>
<dbReference type="InterPro" id="IPR050684">
    <property type="entry name" value="HTH-Siroheme_Decarb"/>
</dbReference>
<evidence type="ECO:0000256" key="4">
    <source>
        <dbReference type="ARBA" id="ARBA00023471"/>
    </source>
</evidence>
<evidence type="ECO:0000256" key="5">
    <source>
        <dbReference type="ARBA" id="ARBA00048470"/>
    </source>
</evidence>
<comment type="similarity">
    <text evidence="3">Belongs to the Ahb/Nir family.</text>
</comment>
<evidence type="ECO:0000313" key="9">
    <source>
        <dbReference type="EMBL" id="SMF26996.1"/>
    </source>
</evidence>
<comment type="catalytic activity">
    <reaction evidence="5">
        <text>siroheme + 2 H(+) = 12,18-didecarboxysiroheme + 2 CO2</text>
        <dbReference type="Rhea" id="RHEA:19093"/>
        <dbReference type="ChEBI" id="CHEBI:15378"/>
        <dbReference type="ChEBI" id="CHEBI:16526"/>
        <dbReference type="ChEBI" id="CHEBI:60052"/>
        <dbReference type="ChEBI" id="CHEBI:140497"/>
        <dbReference type="EC" id="4.1.1.111"/>
    </reaction>
</comment>
<dbReference type="Pfam" id="PF17805">
    <property type="entry name" value="AsnC_trans_reg2"/>
    <property type="match status" value="2"/>
</dbReference>
<dbReference type="InterPro" id="IPR040523">
    <property type="entry name" value="AsnC_trans_reg2"/>
</dbReference>
<evidence type="ECO:0000256" key="1">
    <source>
        <dbReference type="ARBA" id="ARBA00023239"/>
    </source>
</evidence>
<dbReference type="PANTHER" id="PTHR43413:SF1">
    <property type="entry name" value="SIROHEME DECARBOXYLASE NIRL SUBUNIT"/>
    <property type="match status" value="1"/>
</dbReference>
<evidence type="ECO:0000256" key="6">
    <source>
        <dbReference type="ARBA" id="ARBA00073232"/>
    </source>
</evidence>
<evidence type="ECO:0000313" key="10">
    <source>
        <dbReference type="Proteomes" id="UP000192920"/>
    </source>
</evidence>
<dbReference type="AlphaFoldDB" id="A0A1Y6BY48"/>
<feature type="domain" description="Siroheme decarboxylase AsnC-like ligand binding" evidence="7">
    <location>
        <begin position="70"/>
        <end position="142"/>
    </location>
</feature>
<keyword evidence="1" id="KW-0456">Lyase</keyword>
<proteinExistence type="inferred from homology"/>
<keyword evidence="10" id="KW-1185">Reference proteome</keyword>
<organism evidence="9 10">
    <name type="scientific">Pseudogulbenkiania subflava DSM 22618</name>
    <dbReference type="NCBI Taxonomy" id="1123014"/>
    <lineage>
        <taxon>Bacteria</taxon>
        <taxon>Pseudomonadati</taxon>
        <taxon>Pseudomonadota</taxon>
        <taxon>Betaproteobacteria</taxon>
        <taxon>Neisseriales</taxon>
        <taxon>Chromobacteriaceae</taxon>
        <taxon>Pseudogulbenkiania</taxon>
    </lineage>
</organism>
<dbReference type="EMBL" id="FXAG01000011">
    <property type="protein sequence ID" value="SMF26996.1"/>
    <property type="molecule type" value="Genomic_DNA"/>
</dbReference>
<protein>
    <recommendedName>
        <fullName evidence="6">Siroheme decarboxylase NirG subunit</fullName>
        <ecNumber evidence="4">4.1.1.111</ecNumber>
    </recommendedName>
</protein>
<dbReference type="Proteomes" id="UP000192920">
    <property type="component" value="Unassembled WGS sequence"/>
</dbReference>
<gene>
    <name evidence="9" type="ORF">SAMN02745746_02258</name>
</gene>
<feature type="domain" description="Siroheme decarboxylase NirL-like HTH" evidence="8">
    <location>
        <begin position="8"/>
        <end position="50"/>
    </location>
</feature>
<dbReference type="GO" id="GO:0016829">
    <property type="term" value="F:lyase activity"/>
    <property type="evidence" value="ECO:0007669"/>
    <property type="project" value="UniProtKB-KW"/>
</dbReference>
<dbReference type="InterPro" id="IPR053953">
    <property type="entry name" value="NirdL-like_HTH"/>
</dbReference>
<sequence>MTELDGIDRRLIDQLQGGFPLSPRPFAEAAVPLGITETELIARLSRLLQHHTLTRFGPLFQIERIGGAFVLAALAVPEDRFDEVAGQVNALPEVAHNYRREHRLNMWFVLATETPQGIAAATARIEAATGLTVHAFPKEREYFVGMRFAVGGTAPVGQGASRLADAAPVTLDDLDRALIRATQAGLPRLPRPYHALAEGLGSDEGEVLARLEAMLHNGVIRRIGAVPNHYAIGYTANGMAVFDVADDAIDRLGEQLGADPVVSHCYRRPRALPHWPYNLFAMVHGASHDQVRAEVARLVSQLGTACHSHDILFSSRILKKSGLRI</sequence>
<dbReference type="STRING" id="1123014.SAMN02745746_02258"/>
<dbReference type="FunFam" id="3.30.70.3460:FF:000001">
    <property type="entry name" value="Heme d1 biosynthesis protein NirG"/>
    <property type="match status" value="1"/>
</dbReference>
<evidence type="ECO:0000256" key="2">
    <source>
        <dbReference type="ARBA" id="ARBA00023444"/>
    </source>
</evidence>
<dbReference type="GO" id="GO:0003677">
    <property type="term" value="F:DNA binding"/>
    <property type="evidence" value="ECO:0007669"/>
    <property type="project" value="UniProtKB-KW"/>
</dbReference>
<evidence type="ECO:0000259" key="8">
    <source>
        <dbReference type="Pfam" id="PF22451"/>
    </source>
</evidence>
<evidence type="ECO:0000256" key="3">
    <source>
        <dbReference type="ARBA" id="ARBA00023457"/>
    </source>
</evidence>
<name>A0A1Y6BY48_9NEIS</name>
<dbReference type="Pfam" id="PF22451">
    <property type="entry name" value="NirdL-like_HTH"/>
    <property type="match status" value="2"/>
</dbReference>
<accession>A0A1Y6BY48</accession>
<evidence type="ECO:0000259" key="7">
    <source>
        <dbReference type="Pfam" id="PF17805"/>
    </source>
</evidence>
<reference evidence="10" key="1">
    <citation type="submission" date="2017-04" db="EMBL/GenBank/DDBJ databases">
        <authorList>
            <person name="Varghese N."/>
            <person name="Submissions S."/>
        </authorList>
    </citation>
    <scope>NUCLEOTIDE SEQUENCE [LARGE SCALE GENOMIC DNA]</scope>
    <source>
        <strain evidence="10">DSM 22618</strain>
    </source>
</reference>